<dbReference type="GO" id="GO:0016020">
    <property type="term" value="C:membrane"/>
    <property type="evidence" value="ECO:0007669"/>
    <property type="project" value="UniProtKB-SubCell"/>
</dbReference>
<dbReference type="GO" id="GO:0009626">
    <property type="term" value="P:plant-type hypersensitive response"/>
    <property type="evidence" value="ECO:0007669"/>
    <property type="project" value="UniProtKB-KW"/>
</dbReference>
<reference evidence="5" key="1">
    <citation type="submission" date="2023-05" db="EMBL/GenBank/DDBJ databases">
        <authorList>
            <person name="Huff M."/>
        </authorList>
    </citation>
    <scope>NUCLEOTIDE SEQUENCE</scope>
</reference>
<evidence type="ECO:0000259" key="4">
    <source>
        <dbReference type="PROSITE" id="PS50846"/>
    </source>
</evidence>
<dbReference type="InterPro" id="IPR006121">
    <property type="entry name" value="HMA_dom"/>
</dbReference>
<dbReference type="Gene3D" id="3.30.70.100">
    <property type="match status" value="1"/>
</dbReference>
<feature type="region of interest" description="Disordered" evidence="3">
    <location>
        <begin position="233"/>
        <end position="255"/>
    </location>
</feature>
<feature type="compositionally biased region" description="Basic and acidic residues" evidence="3">
    <location>
        <begin position="233"/>
        <end position="244"/>
    </location>
</feature>
<evidence type="ECO:0000313" key="6">
    <source>
        <dbReference type="Proteomes" id="UP000834106"/>
    </source>
</evidence>
<dbReference type="PANTHER" id="PTHR22814">
    <property type="entry name" value="COPPER TRANSPORT PROTEIN ATOX1-RELATED"/>
    <property type="match status" value="1"/>
</dbReference>
<gene>
    <name evidence="5" type="ORF">FPE_LOCUS24215</name>
</gene>
<proteinExistence type="predicted"/>
<dbReference type="PANTHER" id="PTHR22814:SF320">
    <property type="entry name" value="OS01G0309800 PROTEIN"/>
    <property type="match status" value="1"/>
</dbReference>
<dbReference type="Proteomes" id="UP000834106">
    <property type="component" value="Chromosome 15"/>
</dbReference>
<dbReference type="EMBL" id="OU503050">
    <property type="protein sequence ID" value="CAI9776785.1"/>
    <property type="molecule type" value="Genomic_DNA"/>
</dbReference>
<sequence>MSLPEMEKPRVTEIQVRMDCNGCVQKIKKALQGINGIYDLYVDFPQQKITIIGWADPQRIAKAIKKIRKNAIICSHLEPSDDQLPAQPSEPAPDGGAPPPPEGGAPPAPESTNQPTAEAAPQDEAPKESPLPENPPSEAANGTPTNKPPVQTSKPKEIEEIHEIHHHALDRHGYGGQWNPHGSAPGFIRVEQSQPTYVTHSYNTYKPSPYATEYAHISRPSPPAYSQYYNSRADQHTYSTDENRAGPNGNITSIFSDENPNACRIV</sequence>
<feature type="region of interest" description="Disordered" evidence="3">
    <location>
        <begin position="79"/>
        <end position="155"/>
    </location>
</feature>
<dbReference type="SUPFAM" id="SSF55008">
    <property type="entry name" value="HMA, heavy metal-associated domain"/>
    <property type="match status" value="1"/>
</dbReference>
<dbReference type="InterPro" id="IPR036163">
    <property type="entry name" value="HMA_dom_sf"/>
</dbReference>
<keyword evidence="6" id="KW-1185">Reference proteome</keyword>
<keyword evidence="2" id="KW-0479">Metal-binding</keyword>
<protein>
    <recommendedName>
        <fullName evidence="4">HMA domain-containing protein</fullName>
    </recommendedName>
</protein>
<dbReference type="CDD" id="cd00371">
    <property type="entry name" value="HMA"/>
    <property type="match status" value="1"/>
</dbReference>
<evidence type="ECO:0000256" key="1">
    <source>
        <dbReference type="ARBA" id="ARBA00004170"/>
    </source>
</evidence>
<organism evidence="5 6">
    <name type="scientific">Fraxinus pennsylvanica</name>
    <dbReference type="NCBI Taxonomy" id="56036"/>
    <lineage>
        <taxon>Eukaryota</taxon>
        <taxon>Viridiplantae</taxon>
        <taxon>Streptophyta</taxon>
        <taxon>Embryophyta</taxon>
        <taxon>Tracheophyta</taxon>
        <taxon>Spermatophyta</taxon>
        <taxon>Magnoliopsida</taxon>
        <taxon>eudicotyledons</taxon>
        <taxon>Gunneridae</taxon>
        <taxon>Pentapetalae</taxon>
        <taxon>asterids</taxon>
        <taxon>lamiids</taxon>
        <taxon>Lamiales</taxon>
        <taxon>Oleaceae</taxon>
        <taxon>Oleeae</taxon>
        <taxon>Fraxinus</taxon>
    </lineage>
</organism>
<evidence type="ECO:0000313" key="5">
    <source>
        <dbReference type="EMBL" id="CAI9776785.1"/>
    </source>
</evidence>
<feature type="domain" description="HMA" evidence="4">
    <location>
        <begin position="9"/>
        <end position="72"/>
    </location>
</feature>
<dbReference type="AlphaFoldDB" id="A0AAD2E6N1"/>
<evidence type="ECO:0000256" key="2">
    <source>
        <dbReference type="ARBA" id="ARBA00022723"/>
    </source>
</evidence>
<evidence type="ECO:0000256" key="3">
    <source>
        <dbReference type="SAM" id="MobiDB-lite"/>
    </source>
</evidence>
<feature type="compositionally biased region" description="Pro residues" evidence="3">
    <location>
        <begin position="88"/>
        <end position="109"/>
    </location>
</feature>
<accession>A0AAD2E6N1</accession>
<dbReference type="GO" id="GO:0046872">
    <property type="term" value="F:metal ion binding"/>
    <property type="evidence" value="ECO:0007669"/>
    <property type="project" value="UniProtKB-KW"/>
</dbReference>
<dbReference type="PROSITE" id="PS50846">
    <property type="entry name" value="HMA_2"/>
    <property type="match status" value="1"/>
</dbReference>
<feature type="compositionally biased region" description="Polar residues" evidence="3">
    <location>
        <begin position="140"/>
        <end position="153"/>
    </location>
</feature>
<name>A0AAD2E6N1_9LAMI</name>
<dbReference type="Pfam" id="PF00403">
    <property type="entry name" value="HMA"/>
    <property type="match status" value="1"/>
</dbReference>
<comment type="subcellular location">
    <subcellularLocation>
        <location evidence="1">Membrane</location>
        <topology evidence="1">Peripheral membrane protein</topology>
    </subcellularLocation>
</comment>